<accession>A0A914XFJ4</accession>
<feature type="transmembrane region" description="Helical" evidence="1">
    <location>
        <begin position="20"/>
        <end position="40"/>
    </location>
</feature>
<sequence length="258" mass="28636">MAKTDDPSWLAENGKKNEKLFIVISVVMLIVYGVIVGVATKYTTLINDVSTPLSAFLDATEALSFNNNNNDAYFSLSEKEKHIAKPYITSLWLLNSLAFTGIVIGFVAAMVPIIAIWKRKNSIHAAALVITIFNGLWSLGLFIPLAFEYMCGRDLPRQLSSLMENAARHNPDGEQQFFKEWNCAGDSASCEHIHIQLDPSILLASGSWSSPHSAHRLLPCEEQSYEVAPVIQIKGFICANLYHSCLSKYFLECPLLHA</sequence>
<evidence type="ECO:0000313" key="3">
    <source>
        <dbReference type="WBParaSite" id="PSAMB.scaffold7888size6935.g30765.t1"/>
    </source>
</evidence>
<reference evidence="3" key="1">
    <citation type="submission" date="2022-11" db="UniProtKB">
        <authorList>
            <consortium name="WormBaseParasite"/>
        </authorList>
    </citation>
    <scope>IDENTIFICATION</scope>
</reference>
<protein>
    <submittedName>
        <fullName evidence="3">Uncharacterized protein</fullName>
    </submittedName>
</protein>
<feature type="transmembrane region" description="Helical" evidence="1">
    <location>
        <begin position="123"/>
        <end position="147"/>
    </location>
</feature>
<keyword evidence="1" id="KW-1133">Transmembrane helix</keyword>
<proteinExistence type="predicted"/>
<feature type="transmembrane region" description="Helical" evidence="1">
    <location>
        <begin position="91"/>
        <end position="117"/>
    </location>
</feature>
<evidence type="ECO:0000313" key="2">
    <source>
        <dbReference type="Proteomes" id="UP000887566"/>
    </source>
</evidence>
<dbReference type="AlphaFoldDB" id="A0A914XFJ4"/>
<evidence type="ECO:0000256" key="1">
    <source>
        <dbReference type="SAM" id="Phobius"/>
    </source>
</evidence>
<keyword evidence="1" id="KW-0812">Transmembrane</keyword>
<name>A0A914XFJ4_9BILA</name>
<keyword evidence="2" id="KW-1185">Reference proteome</keyword>
<dbReference type="WBParaSite" id="PSAMB.scaffold7888size6935.g30765.t1">
    <property type="protein sequence ID" value="PSAMB.scaffold7888size6935.g30765.t1"/>
    <property type="gene ID" value="PSAMB.scaffold7888size6935.g30765"/>
</dbReference>
<keyword evidence="1" id="KW-0472">Membrane</keyword>
<organism evidence="2 3">
    <name type="scientific">Plectus sambesii</name>
    <dbReference type="NCBI Taxonomy" id="2011161"/>
    <lineage>
        <taxon>Eukaryota</taxon>
        <taxon>Metazoa</taxon>
        <taxon>Ecdysozoa</taxon>
        <taxon>Nematoda</taxon>
        <taxon>Chromadorea</taxon>
        <taxon>Plectida</taxon>
        <taxon>Plectina</taxon>
        <taxon>Plectoidea</taxon>
        <taxon>Plectidae</taxon>
        <taxon>Plectus</taxon>
    </lineage>
</organism>
<dbReference type="Proteomes" id="UP000887566">
    <property type="component" value="Unplaced"/>
</dbReference>